<dbReference type="SUPFAM" id="SSF75005">
    <property type="entry name" value="Arabinanase/levansucrase/invertase"/>
    <property type="match status" value="1"/>
</dbReference>
<gene>
    <name evidence="5" type="ordered locus">Hore_22440</name>
</gene>
<dbReference type="eggNOG" id="COG1621">
    <property type="taxonomic scope" value="Bacteria"/>
</dbReference>
<dbReference type="EMBL" id="CP001098">
    <property type="protein sequence ID" value="ACL70989.1"/>
    <property type="molecule type" value="Genomic_DNA"/>
</dbReference>
<dbReference type="Proteomes" id="UP000000719">
    <property type="component" value="Chromosome"/>
</dbReference>
<evidence type="ECO:0000256" key="2">
    <source>
        <dbReference type="ARBA" id="ARBA00022801"/>
    </source>
</evidence>
<evidence type="ECO:0000256" key="1">
    <source>
        <dbReference type="ARBA" id="ARBA00009902"/>
    </source>
</evidence>
<evidence type="ECO:0000313" key="6">
    <source>
        <dbReference type="Proteomes" id="UP000000719"/>
    </source>
</evidence>
<dbReference type="GO" id="GO:0016798">
    <property type="term" value="F:hydrolase activity, acting on glycosyl bonds"/>
    <property type="evidence" value="ECO:0007669"/>
    <property type="project" value="UniProtKB-KW"/>
</dbReference>
<dbReference type="InterPro" id="IPR023296">
    <property type="entry name" value="Glyco_hydro_beta-prop_sf"/>
</dbReference>
<dbReference type="KEGG" id="hor:Hore_22440"/>
<keyword evidence="3" id="KW-0326">Glycosidase</keyword>
<dbReference type="RefSeq" id="WP_015923958.1">
    <property type="nucleotide sequence ID" value="NC_011899.1"/>
</dbReference>
<evidence type="ECO:0000256" key="3">
    <source>
        <dbReference type="ARBA" id="ARBA00023295"/>
    </source>
</evidence>
<name>B8D0Q3_HALOH</name>
<dbReference type="STRING" id="373903.Hore_22440"/>
<evidence type="ECO:0000259" key="4">
    <source>
        <dbReference type="Pfam" id="PF00251"/>
    </source>
</evidence>
<reference evidence="5 6" key="1">
    <citation type="journal article" date="2009" name="PLoS ONE">
        <title>Genome analysis of the anaerobic thermohalophilic bacterium Halothermothrix orenii.</title>
        <authorList>
            <person name="Mavromatis K."/>
            <person name="Ivanova N."/>
            <person name="Anderson I."/>
            <person name="Lykidis A."/>
            <person name="Hooper S.D."/>
            <person name="Sun H."/>
            <person name="Kunin V."/>
            <person name="Lapidus A."/>
            <person name="Hugenholtz P."/>
            <person name="Patel B."/>
            <person name="Kyrpides N.C."/>
        </authorList>
    </citation>
    <scope>NUCLEOTIDE SEQUENCE [LARGE SCALE GENOMIC DNA]</scope>
    <source>
        <strain evidence="6">H 168 / OCM 544 / DSM 9562</strain>
    </source>
</reference>
<accession>B8D0Q3</accession>
<keyword evidence="6" id="KW-1185">Reference proteome</keyword>
<comment type="similarity">
    <text evidence="1">Belongs to the glycosyl hydrolase 32 family.</text>
</comment>
<dbReference type="InterPro" id="IPR013148">
    <property type="entry name" value="Glyco_hydro_32_N"/>
</dbReference>
<sequence length="210" mass="24118">MYYLRSFKDSVGDVDLIVHNDRLHLFHLVSPGNSAVRHLVSDDGIIWDSLPTAITIGDTGSYDDDRIWTMGVTRHKGKFYMFYTACSTREAGRVQRTAMAVSPDLINWEKYDGNPVLSADSRWYENELGDKIMVSWRDPKIYYENGKYYMVISSRSNSGPFLRRGVVALAVSDNLIDWEVKKPLFAPGQFYDLECPQLFKIVIIITYLPQ</sequence>
<dbReference type="PANTHER" id="PTHR43101">
    <property type="entry name" value="BETA-FRUCTOSIDASE"/>
    <property type="match status" value="1"/>
</dbReference>
<dbReference type="CAZy" id="GH32">
    <property type="family name" value="Glycoside Hydrolase Family 32"/>
</dbReference>
<protein>
    <submittedName>
        <fullName evidence="5">Glycosyl hydrolase family 32 domain protein</fullName>
    </submittedName>
</protein>
<dbReference type="PANTHER" id="PTHR43101:SF1">
    <property type="entry name" value="BETA-FRUCTOSIDASE"/>
    <property type="match status" value="1"/>
</dbReference>
<organism evidence="5 6">
    <name type="scientific">Halothermothrix orenii (strain H 168 / OCM 544 / DSM 9562)</name>
    <dbReference type="NCBI Taxonomy" id="373903"/>
    <lineage>
        <taxon>Bacteria</taxon>
        <taxon>Bacillati</taxon>
        <taxon>Bacillota</taxon>
        <taxon>Clostridia</taxon>
        <taxon>Halanaerobiales</taxon>
        <taxon>Halothermotrichaceae</taxon>
        <taxon>Halothermothrix</taxon>
    </lineage>
</organism>
<keyword evidence="2 5" id="KW-0378">Hydrolase</keyword>
<dbReference type="Pfam" id="PF00251">
    <property type="entry name" value="Glyco_hydro_32N"/>
    <property type="match status" value="1"/>
</dbReference>
<evidence type="ECO:0000313" key="5">
    <source>
        <dbReference type="EMBL" id="ACL70989.1"/>
    </source>
</evidence>
<dbReference type="OrthoDB" id="9759709at2"/>
<dbReference type="Gene3D" id="2.115.10.20">
    <property type="entry name" value="Glycosyl hydrolase domain, family 43"/>
    <property type="match status" value="1"/>
</dbReference>
<dbReference type="HOGENOM" id="CLU_1308698_0_0_9"/>
<proteinExistence type="inferred from homology"/>
<feature type="domain" description="Glycosyl hydrolase family 32 N-terminal" evidence="4">
    <location>
        <begin position="16"/>
        <end position="201"/>
    </location>
</feature>
<dbReference type="InterPro" id="IPR051214">
    <property type="entry name" value="GH32_Enzymes"/>
</dbReference>
<dbReference type="AlphaFoldDB" id="B8D0Q3"/>